<proteinExistence type="predicted"/>
<dbReference type="OrthoDB" id="155244at2"/>
<accession>A0A5R9FXT5</accession>
<dbReference type="InterPro" id="IPR045792">
    <property type="entry name" value="DUF6036"/>
</dbReference>
<dbReference type="AlphaFoldDB" id="A0A5R9FXT5"/>
<reference evidence="2 3" key="1">
    <citation type="submission" date="2019-05" db="EMBL/GenBank/DDBJ databases">
        <authorList>
            <person name="Narsing Rao M.P."/>
            <person name="Li W.J."/>
        </authorList>
    </citation>
    <scope>NUCLEOTIDE SEQUENCE [LARGE SCALE GENOMIC DNA]</scope>
    <source>
        <strain evidence="2 3">SYSU_K30003</strain>
    </source>
</reference>
<evidence type="ECO:0000259" key="1">
    <source>
        <dbReference type="Pfam" id="PF19502"/>
    </source>
</evidence>
<dbReference type="Pfam" id="PF19502">
    <property type="entry name" value="DUF6036"/>
    <property type="match status" value="1"/>
</dbReference>
<evidence type="ECO:0000313" key="2">
    <source>
        <dbReference type="EMBL" id="TLS48847.1"/>
    </source>
</evidence>
<feature type="domain" description="DUF6036" evidence="1">
    <location>
        <begin position="5"/>
        <end position="136"/>
    </location>
</feature>
<gene>
    <name evidence="2" type="ORF">FE782_28745</name>
</gene>
<sequence length="163" mass="18895">MNYLEQINEQLKQKQMRGEICLFGGAVMCLVFQSRDSTKDVDAIFAPTTELYTIIKNIADEHRLPSDWLNNAVKGFVSHCHDVRLFQKMSNLDIFAASPEYMLAMKSMAARTYESKDVDDMRFLLRYLNIKTVEQALAILEKFYPQSRVLPKTAYLLEELLSR</sequence>
<organism evidence="2 3">
    <name type="scientific">Paenibacillus antri</name>
    <dbReference type="NCBI Taxonomy" id="2582848"/>
    <lineage>
        <taxon>Bacteria</taxon>
        <taxon>Bacillati</taxon>
        <taxon>Bacillota</taxon>
        <taxon>Bacilli</taxon>
        <taxon>Bacillales</taxon>
        <taxon>Paenibacillaceae</taxon>
        <taxon>Paenibacillus</taxon>
    </lineage>
</organism>
<dbReference type="EMBL" id="VCIW01000028">
    <property type="protein sequence ID" value="TLS48847.1"/>
    <property type="molecule type" value="Genomic_DNA"/>
</dbReference>
<dbReference type="RefSeq" id="WP_138197795.1">
    <property type="nucleotide sequence ID" value="NZ_VCIW01000028.1"/>
</dbReference>
<evidence type="ECO:0000313" key="3">
    <source>
        <dbReference type="Proteomes" id="UP000309676"/>
    </source>
</evidence>
<comment type="caution">
    <text evidence="2">The sequence shown here is derived from an EMBL/GenBank/DDBJ whole genome shotgun (WGS) entry which is preliminary data.</text>
</comment>
<name>A0A5R9FXT5_9BACL</name>
<dbReference type="Proteomes" id="UP000309676">
    <property type="component" value="Unassembled WGS sequence"/>
</dbReference>
<protein>
    <recommendedName>
        <fullName evidence="1">DUF6036 domain-containing protein</fullName>
    </recommendedName>
</protein>
<keyword evidence="3" id="KW-1185">Reference proteome</keyword>